<dbReference type="HOGENOM" id="CLU_043038_0_0_14"/>
<evidence type="ECO:0000256" key="1">
    <source>
        <dbReference type="ARBA" id="ARBA00004651"/>
    </source>
</evidence>
<feature type="transmembrane region" description="Helical" evidence="6">
    <location>
        <begin position="229"/>
        <end position="249"/>
    </location>
</feature>
<feature type="transmembrane region" description="Helical" evidence="6">
    <location>
        <begin position="92"/>
        <end position="113"/>
    </location>
</feature>
<dbReference type="PATRIC" id="fig|722438.3.peg.713"/>
<dbReference type="Gene3D" id="3.30.70.120">
    <property type="match status" value="1"/>
</dbReference>
<dbReference type="PaxDb" id="722438-MPNE_0735"/>
<proteinExistence type="predicted"/>
<dbReference type="PANTHER" id="PTHR33545:SF5">
    <property type="entry name" value="UPF0750 MEMBRANE PROTEIN YITT"/>
    <property type="match status" value="1"/>
</dbReference>
<dbReference type="EMBL" id="CP002077">
    <property type="protein sequence ID" value="ADK86850.1"/>
    <property type="molecule type" value="Genomic_DNA"/>
</dbReference>
<evidence type="ECO:0000256" key="2">
    <source>
        <dbReference type="ARBA" id="ARBA00022475"/>
    </source>
</evidence>
<dbReference type="STRING" id="722438.F539_03545"/>
<feature type="transmembrane region" description="Helical" evidence="6">
    <location>
        <begin position="269"/>
        <end position="297"/>
    </location>
</feature>
<accession>A0A0H3DM54</accession>
<dbReference type="GO" id="GO:0005886">
    <property type="term" value="C:plasma membrane"/>
    <property type="evidence" value="ECO:0007669"/>
    <property type="project" value="UniProtKB-SubCell"/>
</dbReference>
<dbReference type="eggNOG" id="COG1284">
    <property type="taxonomic scope" value="Bacteria"/>
</dbReference>
<dbReference type="AlphaFoldDB" id="A0A0H3DM54"/>
<dbReference type="PANTHER" id="PTHR33545">
    <property type="entry name" value="UPF0750 MEMBRANE PROTEIN YITT-RELATED"/>
    <property type="match status" value="1"/>
</dbReference>
<protein>
    <recommendedName>
        <fullName evidence="7">DUF2179 domain-containing protein</fullName>
    </recommendedName>
</protein>
<evidence type="ECO:0000256" key="4">
    <source>
        <dbReference type="ARBA" id="ARBA00022989"/>
    </source>
</evidence>
<sequence>MQDKNVKIQGNLVRVHLSGSFLKFQAIYKVKKLYLQLLILSVIAFFWGLLGVVFVQFSGLYDIGIASISQGLARLANYLIRSNKVSVDADTIYNVIFWLSQILINIPLFVLGWYKISKKFTLLTLYFVVVSNVFGFAFSYIPGVENFFLFANLTELTKANGGLEQAINNQGVQLIFWEQTAEKQISLMFYALIWGFLQAVFYSVILIIDASSGGLDFLAFWYSEKKHKDIGGILFIVNTLSFLIGYTIGTYLTGSLLAQGFQGDRQKPFGVAFFLSPNLVFTIFMNIILGIFTSYFFPKYQFVKVEVYGKHMEQMRNYLLSSNQSFAVTMFEVEGGYSRQKNQVLVTNCLFTKTAELLEAVRRVDPDALFSITFIKKLDGYIYERKAPDKVVPPVKDPVKAQEN</sequence>
<evidence type="ECO:0000313" key="9">
    <source>
        <dbReference type="Proteomes" id="UP000007756"/>
    </source>
</evidence>
<evidence type="ECO:0000313" key="8">
    <source>
        <dbReference type="EMBL" id="ADK86850.1"/>
    </source>
</evidence>
<dbReference type="Pfam" id="PF10035">
    <property type="entry name" value="DUF2179"/>
    <property type="match status" value="1"/>
</dbReference>
<evidence type="ECO:0000259" key="7">
    <source>
        <dbReference type="Pfam" id="PF10035"/>
    </source>
</evidence>
<keyword evidence="5 6" id="KW-0472">Membrane</keyword>
<dbReference type="Pfam" id="PF02588">
    <property type="entry name" value="YitT_membrane"/>
    <property type="match status" value="1"/>
</dbReference>
<keyword evidence="3 6" id="KW-0812">Transmembrane</keyword>
<dbReference type="Proteomes" id="UP000007756">
    <property type="component" value="Chromosome"/>
</dbReference>
<evidence type="ECO:0000256" key="5">
    <source>
        <dbReference type="ARBA" id="ARBA00023136"/>
    </source>
</evidence>
<feature type="transmembrane region" description="Helical" evidence="6">
    <location>
        <begin position="120"/>
        <end position="141"/>
    </location>
</feature>
<evidence type="ECO:0000256" key="3">
    <source>
        <dbReference type="ARBA" id="ARBA00022692"/>
    </source>
</evidence>
<feature type="transmembrane region" description="Helical" evidence="6">
    <location>
        <begin position="33"/>
        <end position="57"/>
    </location>
</feature>
<dbReference type="InterPro" id="IPR019264">
    <property type="entry name" value="DUF2179"/>
</dbReference>
<reference evidence="8 9" key="1">
    <citation type="journal article" date="2010" name="Appl. Environ. Microbiol.">
        <title>Targeted chromosomal knockouts in Mycoplasma pneumoniae.</title>
        <authorList>
            <person name="Krishnakumar R."/>
            <person name="Assad-Garcia N."/>
            <person name="Benders G.A."/>
            <person name="Phan Q."/>
            <person name="Montague M.G."/>
            <person name="Glass J.I."/>
        </authorList>
    </citation>
    <scope>NUCLEOTIDE SEQUENCE [LARGE SCALE GENOMIC DNA]</scope>
    <source>
        <strain evidence="9">ATCC 15531 / DSM 22911 / NBRC 14401 / NCTC 10119 / FH</strain>
    </source>
</reference>
<dbReference type="InterPro" id="IPR051461">
    <property type="entry name" value="UPF0750_membrane"/>
</dbReference>
<keyword evidence="2" id="KW-1003">Cell membrane</keyword>
<organism evidence="8 9">
    <name type="scientific">Mycoplasmoides pneumoniae (strain ATCC 15531 / DSM 23978 / CIP 103766 / NBRC 14401 / NCTC 10119 / FH)</name>
    <name type="common">Mycoplasma pneumoniae</name>
    <dbReference type="NCBI Taxonomy" id="722438"/>
    <lineage>
        <taxon>Bacteria</taxon>
        <taxon>Bacillati</taxon>
        <taxon>Mycoplasmatota</taxon>
        <taxon>Mycoplasmoidales</taxon>
        <taxon>Mycoplasmoidaceae</taxon>
        <taxon>Mycoplasmoides</taxon>
    </lineage>
</organism>
<dbReference type="InterPro" id="IPR015867">
    <property type="entry name" value="N-reg_PII/ATP_PRibTrfase_C"/>
</dbReference>
<feature type="domain" description="DUF2179" evidence="7">
    <location>
        <begin position="327"/>
        <end position="378"/>
    </location>
</feature>
<comment type="subcellular location">
    <subcellularLocation>
        <location evidence="1">Cell membrane</location>
        <topology evidence="1">Multi-pass membrane protein</topology>
    </subcellularLocation>
</comment>
<dbReference type="KEGG" id="mpj:MPNE_0735"/>
<evidence type="ECO:0000256" key="6">
    <source>
        <dbReference type="SAM" id="Phobius"/>
    </source>
</evidence>
<dbReference type="InterPro" id="IPR003740">
    <property type="entry name" value="YitT"/>
</dbReference>
<gene>
    <name evidence="8" type="ordered locus">MPNE_0735</name>
</gene>
<keyword evidence="4 6" id="KW-1133">Transmembrane helix</keyword>
<name>A0A0H3DM54_MYCPB</name>